<sequence length="391" mass="41188">MSAAARGRGQNKVVHMMAPELLGGRYEVRGVLGRGGMAEVREAIDTRTGYSVAIKLLYAGYDTNPEYLHRFWLEAQAASALHHPNIVNVYDSGQHRGAPYLVMERLPGRSLAEVIAMGPVPPPYVRRMLVEVLAALSAAHAAGILHRDIKPANILFTATGSAKVADFGLAKGPETFHTQTGQIMGTMAYMSPERLTGRPATVSDDLYAVGVVGYEALTGRRAFPQENLVALARAITENPPPPVAVLRPDIDPQLAAIVDRAMTPEEAARFPSAEAMMAELIDVGGDPVTGPLPMLQPAAPVAAPAPVPQPVPAQAHAPVMAPSPPVIMVPQPVLMRRPIWHLVLLVAVVVALVVGAVAFILGASTAPTGGPAVTTVTTTRPIHPGRPGSFG</sequence>
<protein>
    <recommendedName>
        <fullName evidence="8">Protein kinase domain-containing protein</fullName>
    </recommendedName>
</protein>
<evidence type="ECO:0000256" key="3">
    <source>
        <dbReference type="ARBA" id="ARBA00022777"/>
    </source>
</evidence>
<dbReference type="PROSITE" id="PS50011">
    <property type="entry name" value="PROTEIN_KINASE_DOM"/>
    <property type="match status" value="1"/>
</dbReference>
<dbReference type="InterPro" id="IPR008271">
    <property type="entry name" value="Ser/Thr_kinase_AS"/>
</dbReference>
<dbReference type="CDD" id="cd14014">
    <property type="entry name" value="STKc_PknB_like"/>
    <property type="match status" value="1"/>
</dbReference>
<dbReference type="GO" id="GO:0004674">
    <property type="term" value="F:protein serine/threonine kinase activity"/>
    <property type="evidence" value="ECO:0007669"/>
    <property type="project" value="TreeGrafter"/>
</dbReference>
<dbReference type="SUPFAM" id="SSF56112">
    <property type="entry name" value="Protein kinase-like (PK-like)"/>
    <property type="match status" value="1"/>
</dbReference>
<feature type="region of interest" description="Disordered" evidence="6">
    <location>
        <begin position="372"/>
        <end position="391"/>
    </location>
</feature>
<evidence type="ECO:0000256" key="4">
    <source>
        <dbReference type="ARBA" id="ARBA00022840"/>
    </source>
</evidence>
<evidence type="ECO:0000259" key="8">
    <source>
        <dbReference type="PROSITE" id="PS50011"/>
    </source>
</evidence>
<dbReference type="Proteomes" id="UP000192801">
    <property type="component" value="Unassembled WGS sequence"/>
</dbReference>
<dbReference type="Gene3D" id="1.10.510.10">
    <property type="entry name" value="Transferase(Phosphotransferase) domain 1"/>
    <property type="match status" value="1"/>
</dbReference>
<keyword evidence="4 5" id="KW-0067">ATP-binding</keyword>
<gene>
    <name evidence="9" type="ORF">BST26_20315</name>
</gene>
<keyword evidence="10" id="KW-1185">Reference proteome</keyword>
<keyword evidence="1" id="KW-0808">Transferase</keyword>
<evidence type="ECO:0000256" key="2">
    <source>
        <dbReference type="ARBA" id="ARBA00022741"/>
    </source>
</evidence>
<dbReference type="PROSITE" id="PS00107">
    <property type="entry name" value="PROTEIN_KINASE_ATP"/>
    <property type="match status" value="1"/>
</dbReference>
<dbReference type="PANTHER" id="PTHR43289">
    <property type="entry name" value="MITOGEN-ACTIVATED PROTEIN KINASE KINASE KINASE 20-RELATED"/>
    <property type="match status" value="1"/>
</dbReference>
<dbReference type="Gene3D" id="3.30.200.20">
    <property type="entry name" value="Phosphorylase Kinase, domain 1"/>
    <property type="match status" value="1"/>
</dbReference>
<keyword evidence="7" id="KW-0812">Transmembrane</keyword>
<dbReference type="GO" id="GO:0080090">
    <property type="term" value="P:regulation of primary metabolic process"/>
    <property type="evidence" value="ECO:0007669"/>
    <property type="project" value="UniProtKB-ARBA"/>
</dbReference>
<dbReference type="InterPro" id="IPR017441">
    <property type="entry name" value="Protein_kinase_ATP_BS"/>
</dbReference>
<feature type="binding site" evidence="5">
    <location>
        <position position="55"/>
    </location>
    <ligand>
        <name>ATP</name>
        <dbReference type="ChEBI" id="CHEBI:30616"/>
    </ligand>
</feature>
<evidence type="ECO:0000256" key="5">
    <source>
        <dbReference type="PROSITE-ProRule" id="PRU10141"/>
    </source>
</evidence>
<dbReference type="GO" id="GO:0005524">
    <property type="term" value="F:ATP binding"/>
    <property type="evidence" value="ECO:0007669"/>
    <property type="project" value="UniProtKB-UniRule"/>
</dbReference>
<keyword evidence="3" id="KW-0418">Kinase</keyword>
<dbReference type="EMBL" id="MVHS01000081">
    <property type="protein sequence ID" value="ORA63662.1"/>
    <property type="molecule type" value="Genomic_DNA"/>
</dbReference>
<dbReference type="Pfam" id="PF00069">
    <property type="entry name" value="Pkinase"/>
    <property type="match status" value="1"/>
</dbReference>
<feature type="transmembrane region" description="Helical" evidence="7">
    <location>
        <begin position="339"/>
        <end position="361"/>
    </location>
</feature>
<evidence type="ECO:0000256" key="1">
    <source>
        <dbReference type="ARBA" id="ARBA00022679"/>
    </source>
</evidence>
<keyword evidence="2 5" id="KW-0547">Nucleotide-binding</keyword>
<evidence type="ECO:0000313" key="10">
    <source>
        <dbReference type="Proteomes" id="UP000192801"/>
    </source>
</evidence>
<dbReference type="STRING" id="444597.BST26_20315"/>
<dbReference type="AlphaFoldDB" id="A0A1X0CUR5"/>
<feature type="domain" description="Protein kinase" evidence="8">
    <location>
        <begin position="26"/>
        <end position="281"/>
    </location>
</feature>
<dbReference type="InterPro" id="IPR011009">
    <property type="entry name" value="Kinase-like_dom_sf"/>
</dbReference>
<evidence type="ECO:0000256" key="6">
    <source>
        <dbReference type="SAM" id="MobiDB-lite"/>
    </source>
</evidence>
<accession>A0A1X0CUR5</accession>
<evidence type="ECO:0000313" key="9">
    <source>
        <dbReference type="EMBL" id="ORA63662.1"/>
    </source>
</evidence>
<dbReference type="PANTHER" id="PTHR43289:SF34">
    <property type="entry name" value="SERINE_THREONINE-PROTEIN KINASE YBDM-RELATED"/>
    <property type="match status" value="1"/>
</dbReference>
<dbReference type="PROSITE" id="PS00108">
    <property type="entry name" value="PROTEIN_KINASE_ST"/>
    <property type="match status" value="1"/>
</dbReference>
<organism evidence="9 10">
    <name type="scientific">Mycolicibacterium insubricum</name>
    <dbReference type="NCBI Taxonomy" id="444597"/>
    <lineage>
        <taxon>Bacteria</taxon>
        <taxon>Bacillati</taxon>
        <taxon>Actinomycetota</taxon>
        <taxon>Actinomycetes</taxon>
        <taxon>Mycobacteriales</taxon>
        <taxon>Mycobacteriaceae</taxon>
        <taxon>Mycolicibacterium</taxon>
    </lineage>
</organism>
<keyword evidence="7" id="KW-1133">Transmembrane helix</keyword>
<evidence type="ECO:0000256" key="7">
    <source>
        <dbReference type="SAM" id="Phobius"/>
    </source>
</evidence>
<name>A0A1X0CUR5_9MYCO</name>
<proteinExistence type="predicted"/>
<reference evidence="9 10" key="1">
    <citation type="submission" date="2016-12" db="EMBL/GenBank/DDBJ databases">
        <title>The new phylogeny of genus Mycobacterium.</title>
        <authorList>
            <person name="Tortoli E."/>
            <person name="Trovato A."/>
            <person name="Cirillo D.M."/>
        </authorList>
    </citation>
    <scope>NUCLEOTIDE SEQUENCE [LARGE SCALE GENOMIC DNA]</scope>
    <source>
        <strain evidence="9 10">DSM 45130</strain>
    </source>
</reference>
<comment type="caution">
    <text evidence="9">The sequence shown here is derived from an EMBL/GenBank/DDBJ whole genome shotgun (WGS) entry which is preliminary data.</text>
</comment>
<dbReference type="SMART" id="SM00220">
    <property type="entry name" value="S_TKc"/>
    <property type="match status" value="1"/>
</dbReference>
<dbReference type="InterPro" id="IPR000719">
    <property type="entry name" value="Prot_kinase_dom"/>
</dbReference>
<keyword evidence="7" id="KW-0472">Membrane</keyword>